<protein>
    <submittedName>
        <fullName evidence="9">ABC transporter permease</fullName>
    </submittedName>
</protein>
<dbReference type="GO" id="GO:0005886">
    <property type="term" value="C:plasma membrane"/>
    <property type="evidence" value="ECO:0007669"/>
    <property type="project" value="UniProtKB-SubCell"/>
</dbReference>
<dbReference type="Gene3D" id="1.10.3720.10">
    <property type="entry name" value="MetI-like"/>
    <property type="match status" value="1"/>
</dbReference>
<reference evidence="9 10" key="1">
    <citation type="submission" date="2019-09" db="EMBL/GenBank/DDBJ databases">
        <title>Genome sequence of Rhodovastum atsumiense, a diverse member of the Acetobacteraceae family of non-sulfur purple photosynthetic bacteria.</title>
        <authorList>
            <person name="Meyer T."/>
            <person name="Kyndt J."/>
        </authorList>
    </citation>
    <scope>NUCLEOTIDE SEQUENCE [LARGE SCALE GENOMIC DNA]</scope>
    <source>
        <strain evidence="9 10">DSM 21279</strain>
    </source>
</reference>
<evidence type="ECO:0000256" key="2">
    <source>
        <dbReference type="ARBA" id="ARBA00022448"/>
    </source>
</evidence>
<evidence type="ECO:0000256" key="3">
    <source>
        <dbReference type="ARBA" id="ARBA00022475"/>
    </source>
</evidence>
<dbReference type="Pfam" id="PF00528">
    <property type="entry name" value="BPD_transp_1"/>
    <property type="match status" value="1"/>
</dbReference>
<dbReference type="EMBL" id="VWPK01000077">
    <property type="protein sequence ID" value="KAA5608572.1"/>
    <property type="molecule type" value="Genomic_DNA"/>
</dbReference>
<evidence type="ECO:0000256" key="4">
    <source>
        <dbReference type="ARBA" id="ARBA00022692"/>
    </source>
</evidence>
<keyword evidence="2 7" id="KW-0813">Transport</keyword>
<dbReference type="AlphaFoldDB" id="A0A5M6IK70"/>
<evidence type="ECO:0000256" key="1">
    <source>
        <dbReference type="ARBA" id="ARBA00004651"/>
    </source>
</evidence>
<dbReference type="CDD" id="cd06261">
    <property type="entry name" value="TM_PBP2"/>
    <property type="match status" value="1"/>
</dbReference>
<keyword evidence="10" id="KW-1185">Reference proteome</keyword>
<evidence type="ECO:0000256" key="6">
    <source>
        <dbReference type="ARBA" id="ARBA00023136"/>
    </source>
</evidence>
<keyword evidence="3" id="KW-1003">Cell membrane</keyword>
<keyword evidence="5 7" id="KW-1133">Transmembrane helix</keyword>
<accession>A0A5M6IK70</accession>
<evidence type="ECO:0000259" key="8">
    <source>
        <dbReference type="PROSITE" id="PS50928"/>
    </source>
</evidence>
<comment type="caution">
    <text evidence="9">The sequence shown here is derived from an EMBL/GenBank/DDBJ whole genome shotgun (WGS) entry which is preliminary data.</text>
</comment>
<comment type="subcellular location">
    <subcellularLocation>
        <location evidence="1 7">Cell membrane</location>
        <topology evidence="1 7">Multi-pass membrane protein</topology>
    </subcellularLocation>
</comment>
<comment type="similarity">
    <text evidence="7">Belongs to the binding-protein-dependent transport system permease family.</text>
</comment>
<feature type="transmembrane region" description="Helical" evidence="7">
    <location>
        <begin position="165"/>
        <end position="187"/>
    </location>
</feature>
<dbReference type="SUPFAM" id="SSF161098">
    <property type="entry name" value="MetI-like"/>
    <property type="match status" value="1"/>
</dbReference>
<feature type="domain" description="ABC transmembrane type-1" evidence="8">
    <location>
        <begin position="55"/>
        <end position="236"/>
    </location>
</feature>
<dbReference type="PANTHER" id="PTHR30151:SF38">
    <property type="entry name" value="ALIPHATIC SULFONATES TRANSPORT PERMEASE PROTEIN SSUC-RELATED"/>
    <property type="match status" value="1"/>
</dbReference>
<dbReference type="InterPro" id="IPR035906">
    <property type="entry name" value="MetI-like_sf"/>
</dbReference>
<feature type="transmembrane region" description="Helical" evidence="7">
    <location>
        <begin position="213"/>
        <end position="232"/>
    </location>
</feature>
<dbReference type="InterPro" id="IPR000515">
    <property type="entry name" value="MetI-like"/>
</dbReference>
<evidence type="ECO:0000256" key="5">
    <source>
        <dbReference type="ARBA" id="ARBA00022989"/>
    </source>
</evidence>
<dbReference type="GO" id="GO:0055085">
    <property type="term" value="P:transmembrane transport"/>
    <property type="evidence" value="ECO:0007669"/>
    <property type="project" value="InterPro"/>
</dbReference>
<proteinExistence type="inferred from homology"/>
<dbReference type="RefSeq" id="WP_150045262.1">
    <property type="nucleotide sequence ID" value="NZ_OW485601.1"/>
</dbReference>
<organism evidence="9 10">
    <name type="scientific">Rhodovastum atsumiense</name>
    <dbReference type="NCBI Taxonomy" id="504468"/>
    <lineage>
        <taxon>Bacteria</taxon>
        <taxon>Pseudomonadati</taxon>
        <taxon>Pseudomonadota</taxon>
        <taxon>Alphaproteobacteria</taxon>
        <taxon>Acetobacterales</taxon>
        <taxon>Acetobacteraceae</taxon>
        <taxon>Rhodovastum</taxon>
    </lineage>
</organism>
<keyword evidence="6 7" id="KW-0472">Membrane</keyword>
<evidence type="ECO:0000313" key="9">
    <source>
        <dbReference type="EMBL" id="KAA5608572.1"/>
    </source>
</evidence>
<feature type="transmembrane region" description="Helical" evidence="7">
    <location>
        <begin position="97"/>
        <end position="115"/>
    </location>
</feature>
<dbReference type="Proteomes" id="UP000325255">
    <property type="component" value="Unassembled WGS sequence"/>
</dbReference>
<feature type="transmembrane region" description="Helical" evidence="7">
    <location>
        <begin position="63"/>
        <end position="85"/>
    </location>
</feature>
<dbReference type="PROSITE" id="PS50928">
    <property type="entry name" value="ABC_TM1"/>
    <property type="match status" value="1"/>
</dbReference>
<dbReference type="OrthoDB" id="9786495at2"/>
<sequence>MKAVARGLVLPLLLLGTWELASHGGLVDARILPSPEHVLATALRELTEGDLLYHLLVSLGRDLAGFIVGSALGIAIGTLLGLSPLAGRLILPSFNGLRQIAILAWIPLISLWFGFGDSAKIAFITLAALIPAVLNTYEGIQSAPARLVEVATALCFTRWQRITRLYLPSAMPSIATGLHLALIYSWVASVGAEYFMTLGPGIGGLIIAGRERFQMDLVILGMVVLGLVGFLINQSAQRVERRLLRWRG</sequence>
<evidence type="ECO:0000313" key="10">
    <source>
        <dbReference type="Proteomes" id="UP000325255"/>
    </source>
</evidence>
<gene>
    <name evidence="9" type="ORF">F1189_28480</name>
</gene>
<evidence type="ECO:0000256" key="7">
    <source>
        <dbReference type="RuleBase" id="RU363032"/>
    </source>
</evidence>
<name>A0A5M6IK70_9PROT</name>
<keyword evidence="4 7" id="KW-0812">Transmembrane</keyword>
<dbReference type="PANTHER" id="PTHR30151">
    <property type="entry name" value="ALKANE SULFONATE ABC TRANSPORTER-RELATED, MEMBRANE SUBUNIT"/>
    <property type="match status" value="1"/>
</dbReference>